<feature type="region of interest" description="Disordered" evidence="1">
    <location>
        <begin position="1"/>
        <end position="122"/>
    </location>
</feature>
<evidence type="ECO:0000259" key="3">
    <source>
        <dbReference type="Pfam" id="PF13828"/>
    </source>
</evidence>
<keyword evidence="2" id="KW-0812">Transmembrane</keyword>
<evidence type="ECO:0000313" key="4">
    <source>
        <dbReference type="EMBL" id="GAA2632143.1"/>
    </source>
</evidence>
<dbReference type="InterPro" id="IPR025241">
    <property type="entry name" value="DUF4190"/>
</dbReference>
<keyword evidence="2" id="KW-1133">Transmembrane helix</keyword>
<keyword evidence="2" id="KW-0472">Membrane</keyword>
<gene>
    <name evidence="4" type="ORF">GCM10009863_55170</name>
</gene>
<accession>A0ABN3QPY4</accession>
<dbReference type="Pfam" id="PF13828">
    <property type="entry name" value="DUF4190"/>
    <property type="match status" value="1"/>
</dbReference>
<comment type="caution">
    <text evidence="4">The sequence shown here is derived from an EMBL/GenBank/DDBJ whole genome shotgun (WGS) entry which is preliminary data.</text>
</comment>
<dbReference type="RefSeq" id="WP_344569542.1">
    <property type="nucleotide sequence ID" value="NZ_BAAARJ010000020.1"/>
</dbReference>
<organism evidence="4 5">
    <name type="scientific">Streptomyces axinellae</name>
    <dbReference type="NCBI Taxonomy" id="552788"/>
    <lineage>
        <taxon>Bacteria</taxon>
        <taxon>Bacillati</taxon>
        <taxon>Actinomycetota</taxon>
        <taxon>Actinomycetes</taxon>
        <taxon>Kitasatosporales</taxon>
        <taxon>Streptomycetaceae</taxon>
        <taxon>Streptomyces</taxon>
    </lineage>
</organism>
<name>A0ABN3QPY4_9ACTN</name>
<evidence type="ECO:0000256" key="1">
    <source>
        <dbReference type="SAM" id="MobiDB-lite"/>
    </source>
</evidence>
<keyword evidence="5" id="KW-1185">Reference proteome</keyword>
<sequence>MDDGAGHPPPSGGPGRQDDQQRGQGQIPGRGHVQGSWAAGPSPNGQAGSPGGAGPEQPPPIPLAPDGPAQPYPGQPGYGGPYGFGHGHGPSVPEAGSGPGAVPGAGPAAGPYGTPPGHPGAPGQAAYGAGAYASHGYGWQGPPPPVGKSVSAMVVGIVSVVLIVTCWGSFLSVLTSTVALFLGISARRGVRAGQLGGRGQATAGFVLGIVGLVGSVVVSALLVVLLATGSDEPGGGGPGPGPGSGPSRDDGDSYDAKVSVPTIPGSVAPLGSRAGGKQVGGRQPGGNTAEVL</sequence>
<protein>
    <recommendedName>
        <fullName evidence="3">DUF4190 domain-containing protein</fullName>
    </recommendedName>
</protein>
<reference evidence="4 5" key="1">
    <citation type="journal article" date="2019" name="Int. J. Syst. Evol. Microbiol.">
        <title>The Global Catalogue of Microorganisms (GCM) 10K type strain sequencing project: providing services to taxonomists for standard genome sequencing and annotation.</title>
        <authorList>
            <consortium name="The Broad Institute Genomics Platform"/>
            <consortium name="The Broad Institute Genome Sequencing Center for Infectious Disease"/>
            <person name="Wu L."/>
            <person name="Ma J."/>
        </authorList>
    </citation>
    <scope>NUCLEOTIDE SEQUENCE [LARGE SCALE GENOMIC DNA]</scope>
    <source>
        <strain evidence="4 5">JCM 16373</strain>
    </source>
</reference>
<feature type="compositionally biased region" description="Pro residues" evidence="1">
    <location>
        <begin position="56"/>
        <end position="74"/>
    </location>
</feature>
<feature type="compositionally biased region" description="Gly residues" evidence="1">
    <location>
        <begin position="232"/>
        <end position="244"/>
    </location>
</feature>
<feature type="region of interest" description="Disordered" evidence="1">
    <location>
        <begin position="232"/>
        <end position="292"/>
    </location>
</feature>
<feature type="compositionally biased region" description="Gly residues" evidence="1">
    <location>
        <begin position="273"/>
        <end position="284"/>
    </location>
</feature>
<evidence type="ECO:0000313" key="5">
    <source>
        <dbReference type="Proteomes" id="UP001501447"/>
    </source>
</evidence>
<dbReference type="EMBL" id="BAAARJ010000020">
    <property type="protein sequence ID" value="GAA2632143.1"/>
    <property type="molecule type" value="Genomic_DNA"/>
</dbReference>
<proteinExistence type="predicted"/>
<feature type="compositionally biased region" description="Low complexity" evidence="1">
    <location>
        <begin position="22"/>
        <end position="31"/>
    </location>
</feature>
<dbReference type="Proteomes" id="UP001501447">
    <property type="component" value="Unassembled WGS sequence"/>
</dbReference>
<feature type="domain" description="DUF4190" evidence="3">
    <location>
        <begin position="151"/>
        <end position="217"/>
    </location>
</feature>
<feature type="compositionally biased region" description="Gly residues" evidence="1">
    <location>
        <begin position="76"/>
        <end position="88"/>
    </location>
</feature>
<feature type="transmembrane region" description="Helical" evidence="2">
    <location>
        <begin position="152"/>
        <end position="182"/>
    </location>
</feature>
<feature type="transmembrane region" description="Helical" evidence="2">
    <location>
        <begin position="203"/>
        <end position="227"/>
    </location>
</feature>
<evidence type="ECO:0000256" key="2">
    <source>
        <dbReference type="SAM" id="Phobius"/>
    </source>
</evidence>